<evidence type="ECO:0000256" key="1">
    <source>
        <dbReference type="SAM" id="Phobius"/>
    </source>
</evidence>
<feature type="transmembrane region" description="Helical" evidence="1">
    <location>
        <begin position="225"/>
        <end position="247"/>
    </location>
</feature>
<keyword evidence="1" id="KW-1133">Transmembrane helix</keyword>
<feature type="transmembrane region" description="Helical" evidence="1">
    <location>
        <begin position="20"/>
        <end position="46"/>
    </location>
</feature>
<dbReference type="GO" id="GO:0032153">
    <property type="term" value="C:cell division site"/>
    <property type="evidence" value="ECO:0007669"/>
    <property type="project" value="TreeGrafter"/>
</dbReference>
<dbReference type="AlphaFoldDB" id="A0A8S8X9Q4"/>
<protein>
    <recommendedName>
        <fullName evidence="4">Cell division protein FtsX</fullName>
    </recommendedName>
</protein>
<evidence type="ECO:0008006" key="4">
    <source>
        <dbReference type="Google" id="ProtNLM"/>
    </source>
</evidence>
<keyword evidence="1" id="KW-0812">Transmembrane</keyword>
<dbReference type="PANTHER" id="PTHR47755:SF1">
    <property type="entry name" value="CELL DIVISION PROTEIN FTSX"/>
    <property type="match status" value="1"/>
</dbReference>
<reference evidence="2" key="1">
    <citation type="submission" date="2021-02" db="EMBL/GenBank/DDBJ databases">
        <title>Genome sequence of Rhodospirillales sp. strain TMPK1 isolated from soil.</title>
        <authorList>
            <person name="Nakai R."/>
            <person name="Kusada H."/>
            <person name="Tamaki H."/>
        </authorList>
    </citation>
    <scope>NUCLEOTIDE SEQUENCE</scope>
    <source>
        <strain evidence="2">TMPK1</strain>
    </source>
</reference>
<keyword evidence="1" id="KW-0472">Membrane</keyword>
<dbReference type="EMBL" id="BOPV01000001">
    <property type="protein sequence ID" value="GIL38812.1"/>
    <property type="molecule type" value="Genomic_DNA"/>
</dbReference>
<accession>A0A8S8X9Q4</accession>
<dbReference type="GO" id="GO:0016020">
    <property type="term" value="C:membrane"/>
    <property type="evidence" value="ECO:0007669"/>
    <property type="project" value="InterPro"/>
</dbReference>
<keyword evidence="3" id="KW-1185">Reference proteome</keyword>
<proteinExistence type="predicted"/>
<name>A0A8S8X9Q4_9PROT</name>
<evidence type="ECO:0000313" key="3">
    <source>
        <dbReference type="Proteomes" id="UP000681075"/>
    </source>
</evidence>
<dbReference type="RefSeq" id="WP_420241872.1">
    <property type="nucleotide sequence ID" value="NZ_BOPV01000001.1"/>
</dbReference>
<comment type="caution">
    <text evidence="2">The sequence shown here is derived from an EMBL/GenBank/DDBJ whole genome shotgun (WGS) entry which is preliminary data.</text>
</comment>
<dbReference type="PANTHER" id="PTHR47755">
    <property type="entry name" value="CELL DIVISION PROTEIN FTSX"/>
    <property type="match status" value="1"/>
</dbReference>
<sequence length="295" mass="30991">MSTRDADVALPRAEAGGTALLVSIIALMTWLALLALGASVALGAIARERQAGLAGRWTVEIAADATRSKPTEQRARDAAQLLRGVPGVVRAEPLSREDIRRLLSPWLGNDAAVEELPLPGLVDVVVDAQRPPAIAELRKRLAEIPGANVDDHRGWVVEIVRLARAAEAVAIAVFVMVGAIAILAIVAAARARLAIHAHEVELLHVIGAADRWIARQFQASALAVALRGGLSGLILAATTIGFAAWGFQLPLDRLLPLLGPSWSIIAVALAVPAVAAVAATLAARWASMRALRRLP</sequence>
<gene>
    <name evidence="2" type="ORF">TMPK1_10490</name>
</gene>
<dbReference type="Proteomes" id="UP000681075">
    <property type="component" value="Unassembled WGS sequence"/>
</dbReference>
<dbReference type="InterPro" id="IPR004513">
    <property type="entry name" value="FtsX"/>
</dbReference>
<dbReference type="GO" id="GO:0051301">
    <property type="term" value="P:cell division"/>
    <property type="evidence" value="ECO:0007669"/>
    <property type="project" value="InterPro"/>
</dbReference>
<feature type="transmembrane region" description="Helical" evidence="1">
    <location>
        <begin position="262"/>
        <end position="283"/>
    </location>
</feature>
<organism evidence="2 3">
    <name type="scientific">Roseiterribacter gracilis</name>
    <dbReference type="NCBI Taxonomy" id="2812848"/>
    <lineage>
        <taxon>Bacteria</taxon>
        <taxon>Pseudomonadati</taxon>
        <taxon>Pseudomonadota</taxon>
        <taxon>Alphaproteobacteria</taxon>
        <taxon>Rhodospirillales</taxon>
        <taxon>Roseiterribacteraceae</taxon>
        <taxon>Roseiterribacter</taxon>
    </lineage>
</organism>
<feature type="transmembrane region" description="Helical" evidence="1">
    <location>
        <begin position="168"/>
        <end position="189"/>
    </location>
</feature>
<evidence type="ECO:0000313" key="2">
    <source>
        <dbReference type="EMBL" id="GIL38812.1"/>
    </source>
</evidence>